<accession>A0ABZ0QEH1</accession>
<keyword evidence="11" id="KW-1185">Reference proteome</keyword>
<dbReference type="Gene3D" id="3.30.70.60">
    <property type="match status" value="1"/>
</dbReference>
<evidence type="ECO:0000256" key="6">
    <source>
        <dbReference type="ARBA" id="ARBA00035104"/>
    </source>
</evidence>
<reference evidence="10 11" key="1">
    <citation type="submission" date="2023-11" db="EMBL/GenBank/DDBJ databases">
        <title>Plant-associative lifestyle of Vibrio porteresiae and its evolutionary dynamics.</title>
        <authorList>
            <person name="Rameshkumar N."/>
            <person name="Kirti K."/>
        </authorList>
    </citation>
    <scope>NUCLEOTIDE SEQUENCE [LARGE SCALE GENOMIC DNA]</scope>
    <source>
        <strain evidence="10 11">MSSRF30</strain>
    </source>
</reference>
<keyword evidence="3 8" id="KW-0694">RNA-binding</keyword>
<evidence type="ECO:0000256" key="4">
    <source>
        <dbReference type="ARBA" id="ARBA00022980"/>
    </source>
</evidence>
<dbReference type="HAMAP" id="MF_00360">
    <property type="entry name" value="Ribosomal_bS6"/>
    <property type="match status" value="1"/>
</dbReference>
<feature type="region of interest" description="Disordered" evidence="9">
    <location>
        <begin position="102"/>
        <end position="122"/>
    </location>
</feature>
<comment type="function">
    <text evidence="6 8">Binds together with bS18 to 16S ribosomal RNA.</text>
</comment>
<evidence type="ECO:0000256" key="8">
    <source>
        <dbReference type="HAMAP-Rule" id="MF_00360"/>
    </source>
</evidence>
<dbReference type="PANTHER" id="PTHR21011:SF1">
    <property type="entry name" value="SMALL RIBOSOMAL SUBUNIT PROTEIN BS6M"/>
    <property type="match status" value="1"/>
</dbReference>
<dbReference type="InterPro" id="IPR020814">
    <property type="entry name" value="Ribosomal_S6_plastid/chlpt"/>
</dbReference>
<evidence type="ECO:0000256" key="1">
    <source>
        <dbReference type="ARBA" id="ARBA00009512"/>
    </source>
</evidence>
<proteinExistence type="inferred from homology"/>
<evidence type="ECO:0000256" key="9">
    <source>
        <dbReference type="SAM" id="MobiDB-lite"/>
    </source>
</evidence>
<evidence type="ECO:0000313" key="11">
    <source>
        <dbReference type="Proteomes" id="UP001304071"/>
    </source>
</evidence>
<dbReference type="InterPro" id="IPR014717">
    <property type="entry name" value="Transl_elong_EF1B/ribsomal_bS6"/>
</dbReference>
<dbReference type="Proteomes" id="UP001304071">
    <property type="component" value="Chromosome 1"/>
</dbReference>
<dbReference type="NCBIfam" id="TIGR00166">
    <property type="entry name" value="S6"/>
    <property type="match status" value="1"/>
</dbReference>
<dbReference type="Pfam" id="PF01250">
    <property type="entry name" value="Ribosomal_S6"/>
    <property type="match status" value="1"/>
</dbReference>
<dbReference type="InterPro" id="IPR035980">
    <property type="entry name" value="Ribosomal_bS6_sf"/>
</dbReference>
<dbReference type="InterPro" id="IPR020815">
    <property type="entry name" value="Ribosomal_bS6_CS"/>
</dbReference>
<dbReference type="PANTHER" id="PTHR21011">
    <property type="entry name" value="MITOCHONDRIAL 28S RIBOSOMAL PROTEIN S6"/>
    <property type="match status" value="1"/>
</dbReference>
<dbReference type="PROSITE" id="PS01048">
    <property type="entry name" value="RIBOSOMAL_S6"/>
    <property type="match status" value="1"/>
</dbReference>
<evidence type="ECO:0000313" key="10">
    <source>
        <dbReference type="EMBL" id="WPC74406.1"/>
    </source>
</evidence>
<dbReference type="RefSeq" id="WP_261894614.1">
    <property type="nucleotide sequence ID" value="NZ_AP024895.1"/>
</dbReference>
<evidence type="ECO:0000256" key="2">
    <source>
        <dbReference type="ARBA" id="ARBA00022730"/>
    </source>
</evidence>
<dbReference type="InterPro" id="IPR000529">
    <property type="entry name" value="Ribosomal_bS6"/>
</dbReference>
<dbReference type="SUPFAM" id="SSF54995">
    <property type="entry name" value="Ribosomal protein S6"/>
    <property type="match status" value="1"/>
</dbReference>
<sequence>MRHYEIVFMVHPDQSEQVAGMIERYTGSITEAGGTVHRLEDWGRRQLAYPINKLHKAHYVLMNVEADQAVIDELETAFRFNDAVLRNMIMRTKHAVTEPSIMLKAKEERTKRDEVKSEANAE</sequence>
<keyword evidence="2 8" id="KW-0699">rRNA-binding</keyword>
<name>A0ABZ0QEH1_9VIBR</name>
<keyword evidence="4 8" id="KW-0689">Ribosomal protein</keyword>
<evidence type="ECO:0000256" key="7">
    <source>
        <dbReference type="ARBA" id="ARBA00035294"/>
    </source>
</evidence>
<feature type="compositionally biased region" description="Basic and acidic residues" evidence="9">
    <location>
        <begin position="104"/>
        <end position="122"/>
    </location>
</feature>
<dbReference type="EMBL" id="CP138203">
    <property type="protein sequence ID" value="WPC74406.1"/>
    <property type="molecule type" value="Genomic_DNA"/>
</dbReference>
<keyword evidence="5 8" id="KW-0687">Ribonucleoprotein</keyword>
<organism evidence="10 11">
    <name type="scientific">Vibrio porteresiae DSM 19223</name>
    <dbReference type="NCBI Taxonomy" id="1123496"/>
    <lineage>
        <taxon>Bacteria</taxon>
        <taxon>Pseudomonadati</taxon>
        <taxon>Pseudomonadota</taxon>
        <taxon>Gammaproteobacteria</taxon>
        <taxon>Vibrionales</taxon>
        <taxon>Vibrionaceae</taxon>
        <taxon>Vibrio</taxon>
    </lineage>
</organism>
<gene>
    <name evidence="8 10" type="primary">rpsF</name>
    <name evidence="10" type="ORF">R8Z52_03940</name>
</gene>
<dbReference type="CDD" id="cd00473">
    <property type="entry name" value="bS6"/>
    <property type="match status" value="1"/>
</dbReference>
<evidence type="ECO:0000256" key="3">
    <source>
        <dbReference type="ARBA" id="ARBA00022884"/>
    </source>
</evidence>
<protein>
    <recommendedName>
        <fullName evidence="7 8">Small ribosomal subunit protein bS6</fullName>
    </recommendedName>
</protein>
<dbReference type="GO" id="GO:0005840">
    <property type="term" value="C:ribosome"/>
    <property type="evidence" value="ECO:0007669"/>
    <property type="project" value="UniProtKB-KW"/>
</dbReference>
<evidence type="ECO:0000256" key="5">
    <source>
        <dbReference type="ARBA" id="ARBA00023274"/>
    </source>
</evidence>
<comment type="similarity">
    <text evidence="1 8">Belongs to the bacterial ribosomal protein bS6 family.</text>
</comment>